<dbReference type="SUPFAM" id="SSF55729">
    <property type="entry name" value="Acyl-CoA N-acyltransferases (Nat)"/>
    <property type="match status" value="1"/>
</dbReference>
<accession>T1B9I3</accession>
<gene>
    <name evidence="2" type="ORF">B2A_07143</name>
</gene>
<dbReference type="InterPro" id="IPR000182">
    <property type="entry name" value="GNAT_dom"/>
</dbReference>
<dbReference type="GO" id="GO:0016747">
    <property type="term" value="F:acyltransferase activity, transferring groups other than amino-acyl groups"/>
    <property type="evidence" value="ECO:0007669"/>
    <property type="project" value="InterPro"/>
</dbReference>
<feature type="non-terminal residue" evidence="2">
    <location>
        <position position="1"/>
    </location>
</feature>
<reference evidence="2" key="2">
    <citation type="journal article" date="2014" name="ISME J.">
        <title>Microbial stratification in low pH oxic and suboxic macroscopic growths along an acid mine drainage.</title>
        <authorList>
            <person name="Mendez-Garcia C."/>
            <person name="Mesa V."/>
            <person name="Sprenger R.R."/>
            <person name="Richter M."/>
            <person name="Diez M.S."/>
            <person name="Solano J."/>
            <person name="Bargiela R."/>
            <person name="Golyshina O.V."/>
            <person name="Manteca A."/>
            <person name="Ramos J.L."/>
            <person name="Gallego J.R."/>
            <person name="Llorente I."/>
            <person name="Martins Dos Santos V.A."/>
            <person name="Jensen O.N."/>
            <person name="Pelaez A.I."/>
            <person name="Sanchez J."/>
            <person name="Ferrer M."/>
        </authorList>
    </citation>
    <scope>NUCLEOTIDE SEQUENCE</scope>
</reference>
<proteinExistence type="predicted"/>
<evidence type="ECO:0000259" key="1">
    <source>
        <dbReference type="PROSITE" id="PS51186"/>
    </source>
</evidence>
<dbReference type="CDD" id="cd04301">
    <property type="entry name" value="NAT_SF"/>
    <property type="match status" value="1"/>
</dbReference>
<protein>
    <submittedName>
        <fullName evidence="2">GCN5-related N-acetyltransferase domain protein</fullName>
    </submittedName>
</protein>
<dbReference type="PROSITE" id="PS51186">
    <property type="entry name" value="GNAT"/>
    <property type="match status" value="1"/>
</dbReference>
<feature type="domain" description="N-acetyltransferase" evidence="1">
    <location>
        <begin position="1"/>
        <end position="81"/>
    </location>
</feature>
<comment type="caution">
    <text evidence="2">The sequence shown here is derived from an EMBL/GenBank/DDBJ whole genome shotgun (WGS) entry which is preliminary data.</text>
</comment>
<dbReference type="AlphaFoldDB" id="T1B9I3"/>
<organism evidence="2">
    <name type="scientific">mine drainage metagenome</name>
    <dbReference type="NCBI Taxonomy" id="410659"/>
    <lineage>
        <taxon>unclassified sequences</taxon>
        <taxon>metagenomes</taxon>
        <taxon>ecological metagenomes</taxon>
    </lineage>
</organism>
<dbReference type="Pfam" id="PF00583">
    <property type="entry name" value="Acetyltransf_1"/>
    <property type="match status" value="1"/>
</dbReference>
<evidence type="ECO:0000313" key="2">
    <source>
        <dbReference type="EMBL" id="EQD50910.1"/>
    </source>
</evidence>
<dbReference type="Gene3D" id="3.40.630.30">
    <property type="match status" value="1"/>
</dbReference>
<dbReference type="InterPro" id="IPR016181">
    <property type="entry name" value="Acyl_CoA_acyltransferase"/>
</dbReference>
<sequence length="90" mass="10302">YLLRTHQKQGVGIIEELYIYGDYRGKGIGKELVKKALDYLDKHAIVAVVTTGGEMEDAQKFYEAIGFKKSKEWYYHSLPRLKGDMSTKQG</sequence>
<keyword evidence="2" id="KW-0808">Transferase</keyword>
<reference evidence="2" key="1">
    <citation type="submission" date="2013-08" db="EMBL/GenBank/DDBJ databases">
        <authorList>
            <person name="Mendez C."/>
            <person name="Richter M."/>
            <person name="Ferrer M."/>
            <person name="Sanchez J."/>
        </authorList>
    </citation>
    <scope>NUCLEOTIDE SEQUENCE</scope>
</reference>
<dbReference type="EMBL" id="AUZZ01005106">
    <property type="protein sequence ID" value="EQD50910.1"/>
    <property type="molecule type" value="Genomic_DNA"/>
</dbReference>
<name>T1B9I3_9ZZZZ</name>